<comment type="caution">
    <text evidence="2">The sequence shown here is derived from an EMBL/GenBank/DDBJ whole genome shotgun (WGS) entry which is preliminary data.</text>
</comment>
<dbReference type="Pfam" id="PF03729">
    <property type="entry name" value="DUF308"/>
    <property type="match status" value="3"/>
</dbReference>
<organism evidence="2 3">
    <name type="scientific">Candidatus Frankia alpina</name>
    <dbReference type="NCBI Taxonomy" id="2699483"/>
    <lineage>
        <taxon>Bacteria</taxon>
        <taxon>Bacillati</taxon>
        <taxon>Actinomycetota</taxon>
        <taxon>Actinomycetes</taxon>
        <taxon>Frankiales</taxon>
        <taxon>Frankiaceae</taxon>
        <taxon>Frankia</taxon>
    </lineage>
</organism>
<evidence type="ECO:0000256" key="1">
    <source>
        <dbReference type="SAM" id="Phobius"/>
    </source>
</evidence>
<dbReference type="PANTHER" id="PTHR34989:SF1">
    <property type="entry name" value="PROTEIN HDED"/>
    <property type="match status" value="1"/>
</dbReference>
<keyword evidence="3" id="KW-1185">Reference proteome</keyword>
<feature type="transmembrane region" description="Helical" evidence="1">
    <location>
        <begin position="166"/>
        <end position="191"/>
    </location>
</feature>
<dbReference type="OrthoDB" id="3213982at2"/>
<reference evidence="2 3" key="1">
    <citation type="submission" date="2019-04" db="EMBL/GenBank/DDBJ databases">
        <title>Draft genome sequences for three unisolated Alnus-infective Frankia Sp+ strains, AgTrS, AiOr and AvVan, the first sequenced Frankia strains able to sporulate in-planta.</title>
        <authorList>
            <person name="Bethencourt L."/>
            <person name="Vautrin F."/>
            <person name="Taib N."/>
            <person name="Dubost A."/>
            <person name="Castro-Garcia L."/>
            <person name="Imbaud O."/>
            <person name="Abrouk D."/>
            <person name="Fournier P."/>
            <person name="Briolay J."/>
            <person name="Nguyen A."/>
            <person name="Normand P."/>
            <person name="Fernandez M.P."/>
            <person name="Brochier-Armanet C."/>
            <person name="Herrera-Belaroussi A."/>
        </authorList>
    </citation>
    <scope>NUCLEOTIDE SEQUENCE [LARGE SCALE GENOMIC DNA]</scope>
    <source>
        <strain evidence="2 3">AvVan</strain>
    </source>
</reference>
<proteinExistence type="predicted"/>
<sequence>MTTTYRQQRQRQTPSALWPALLVVGLAVTVLGLLLILNPFATAGTLAVLAGVALVLSGIGETIAAARAENSAGTAFFGILLVLGGIVVLLWPGVTLRVLALLVGAILIVTGVVRALVTRALQSHELQSRELHSRKTGARGAVPSYALAAISVVLGVLALAWPDATIVALAVIFGIQLIISGVTEIALGLALRPRTRA</sequence>
<feature type="transmembrane region" description="Helical" evidence="1">
    <location>
        <begin position="16"/>
        <end position="37"/>
    </location>
</feature>
<feature type="transmembrane region" description="Helical" evidence="1">
    <location>
        <begin position="72"/>
        <end position="92"/>
    </location>
</feature>
<dbReference type="PANTHER" id="PTHR34989">
    <property type="entry name" value="PROTEIN HDED"/>
    <property type="match status" value="1"/>
</dbReference>
<dbReference type="InterPro" id="IPR052712">
    <property type="entry name" value="Acid_resist_chaperone_HdeD"/>
</dbReference>
<evidence type="ECO:0008006" key="4">
    <source>
        <dbReference type="Google" id="ProtNLM"/>
    </source>
</evidence>
<name>A0A4S5EPA7_9ACTN</name>
<keyword evidence="1" id="KW-1133">Transmembrane helix</keyword>
<protein>
    <recommendedName>
        <fullName evidence="4">Integral membrane protein</fullName>
    </recommendedName>
</protein>
<keyword evidence="1" id="KW-0812">Transmembrane</keyword>
<dbReference type="Proteomes" id="UP000305282">
    <property type="component" value="Unassembled WGS sequence"/>
</dbReference>
<feature type="transmembrane region" description="Helical" evidence="1">
    <location>
        <begin position="98"/>
        <end position="117"/>
    </location>
</feature>
<feature type="transmembrane region" description="Helical" evidence="1">
    <location>
        <begin position="138"/>
        <end position="160"/>
    </location>
</feature>
<keyword evidence="1" id="KW-0472">Membrane</keyword>
<dbReference type="EMBL" id="SSXH01000313">
    <property type="protein sequence ID" value="THJ74134.1"/>
    <property type="molecule type" value="Genomic_DNA"/>
</dbReference>
<evidence type="ECO:0000313" key="2">
    <source>
        <dbReference type="EMBL" id="THJ74134.1"/>
    </source>
</evidence>
<dbReference type="GO" id="GO:0005886">
    <property type="term" value="C:plasma membrane"/>
    <property type="evidence" value="ECO:0007669"/>
    <property type="project" value="TreeGrafter"/>
</dbReference>
<dbReference type="InterPro" id="IPR005325">
    <property type="entry name" value="DUF308_memb"/>
</dbReference>
<evidence type="ECO:0000313" key="3">
    <source>
        <dbReference type="Proteomes" id="UP000305282"/>
    </source>
</evidence>
<accession>A0A4S5EPA7</accession>
<gene>
    <name evidence="2" type="ORF">E7Y31_13310</name>
</gene>
<dbReference type="RefSeq" id="WP_136448428.1">
    <property type="nucleotide sequence ID" value="NZ_SSXH01000313.1"/>
</dbReference>
<feature type="transmembrane region" description="Helical" evidence="1">
    <location>
        <begin position="43"/>
        <end position="60"/>
    </location>
</feature>
<dbReference type="AlphaFoldDB" id="A0A4S5EPA7"/>